<keyword evidence="12" id="KW-1185">Reference proteome</keyword>
<evidence type="ECO:0000256" key="1">
    <source>
        <dbReference type="ARBA" id="ARBA00004167"/>
    </source>
</evidence>
<dbReference type="PANTHER" id="PTHR45631">
    <property type="entry name" value="OS07G0107800 PROTEIN-RELATED"/>
    <property type="match status" value="1"/>
</dbReference>
<feature type="domain" description="Malectin-like" evidence="10">
    <location>
        <begin position="171"/>
        <end position="485"/>
    </location>
</feature>
<dbReference type="FunFam" id="3.80.10.10:FF:000129">
    <property type="entry name" value="Leucine-rich repeat receptor-like kinase"/>
    <property type="match status" value="1"/>
</dbReference>
<dbReference type="AlphaFoldDB" id="A0A0E0C403"/>
<reference evidence="11" key="2">
    <citation type="submission" date="2018-05" db="EMBL/GenBank/DDBJ databases">
        <title>OmerRS3 (Oryza meridionalis Reference Sequence Version 3).</title>
        <authorList>
            <person name="Zhang J."/>
            <person name="Kudrna D."/>
            <person name="Lee S."/>
            <person name="Talag J."/>
            <person name="Welchert J."/>
            <person name="Wing R.A."/>
        </authorList>
    </citation>
    <scope>NUCLEOTIDE SEQUENCE [LARGE SCALE GENOMIC DNA]</scope>
    <source>
        <strain evidence="11">cv. OR44</strain>
    </source>
</reference>
<accession>A0A0E0C403</accession>
<keyword evidence="6" id="KW-1133">Transmembrane helix</keyword>
<dbReference type="Gene3D" id="2.60.120.430">
    <property type="entry name" value="Galactose-binding lectin"/>
    <property type="match status" value="1"/>
</dbReference>
<protein>
    <recommendedName>
        <fullName evidence="13">Malectin-like domain-containing protein</fullName>
    </recommendedName>
</protein>
<organism evidence="11">
    <name type="scientific">Oryza meridionalis</name>
    <dbReference type="NCBI Taxonomy" id="40149"/>
    <lineage>
        <taxon>Eukaryota</taxon>
        <taxon>Viridiplantae</taxon>
        <taxon>Streptophyta</taxon>
        <taxon>Embryophyta</taxon>
        <taxon>Tracheophyta</taxon>
        <taxon>Spermatophyta</taxon>
        <taxon>Magnoliopsida</taxon>
        <taxon>Liliopsida</taxon>
        <taxon>Poales</taxon>
        <taxon>Poaceae</taxon>
        <taxon>BOP clade</taxon>
        <taxon>Oryzoideae</taxon>
        <taxon>Oryzeae</taxon>
        <taxon>Oryzinae</taxon>
        <taxon>Oryza</taxon>
    </lineage>
</organism>
<evidence type="ECO:0000259" key="10">
    <source>
        <dbReference type="Pfam" id="PF12819"/>
    </source>
</evidence>
<evidence type="ECO:0000256" key="3">
    <source>
        <dbReference type="ARBA" id="ARBA00022692"/>
    </source>
</evidence>
<dbReference type="Proteomes" id="UP000008021">
    <property type="component" value="Chromosome 1"/>
</dbReference>
<dbReference type="InterPro" id="IPR013210">
    <property type="entry name" value="LRR_N_plant-typ"/>
</dbReference>
<evidence type="ECO:0000256" key="7">
    <source>
        <dbReference type="ARBA" id="ARBA00023136"/>
    </source>
</evidence>
<evidence type="ECO:0000313" key="11">
    <source>
        <dbReference type="EnsemblPlants" id="OMERI01G19320.1"/>
    </source>
</evidence>
<evidence type="ECO:0000256" key="8">
    <source>
        <dbReference type="SAM" id="MobiDB-lite"/>
    </source>
</evidence>
<dbReference type="Pfam" id="PF08263">
    <property type="entry name" value="LRRNT_2"/>
    <property type="match status" value="1"/>
</dbReference>
<dbReference type="InterPro" id="IPR024788">
    <property type="entry name" value="Malectin-like_Carb-bd_dom"/>
</dbReference>
<evidence type="ECO:0000313" key="12">
    <source>
        <dbReference type="Proteomes" id="UP000008021"/>
    </source>
</evidence>
<feature type="domain" description="Leucine-rich repeat-containing N-terminal plant-type" evidence="9">
    <location>
        <begin position="497"/>
        <end position="534"/>
    </location>
</feature>
<proteinExistence type="predicted"/>
<dbReference type="STRING" id="40149.A0A0E0C403"/>
<dbReference type="PANTHER" id="PTHR45631:SF3">
    <property type="entry name" value="OS05G0393100 PROTEIN"/>
    <property type="match status" value="1"/>
</dbReference>
<dbReference type="SUPFAM" id="SSF52058">
    <property type="entry name" value="L domain-like"/>
    <property type="match status" value="1"/>
</dbReference>
<keyword evidence="2" id="KW-0433">Leucine-rich repeat</keyword>
<dbReference type="eggNOG" id="KOG0619">
    <property type="taxonomic scope" value="Eukaryota"/>
</dbReference>
<evidence type="ECO:0000259" key="9">
    <source>
        <dbReference type="Pfam" id="PF08263"/>
    </source>
</evidence>
<evidence type="ECO:0000256" key="4">
    <source>
        <dbReference type="ARBA" id="ARBA00022729"/>
    </source>
</evidence>
<keyword evidence="7" id="KW-0472">Membrane</keyword>
<feature type="compositionally biased region" description="Low complexity" evidence="8">
    <location>
        <begin position="103"/>
        <end position="113"/>
    </location>
</feature>
<dbReference type="EnsemblPlants" id="OMERI01G19320.1">
    <property type="protein sequence ID" value="OMERI01G19320.1"/>
    <property type="gene ID" value="OMERI01G19320"/>
</dbReference>
<evidence type="ECO:0000256" key="5">
    <source>
        <dbReference type="ARBA" id="ARBA00022737"/>
    </source>
</evidence>
<evidence type="ECO:0000256" key="2">
    <source>
        <dbReference type="ARBA" id="ARBA00022614"/>
    </source>
</evidence>
<name>A0A0E0C403_9ORYZ</name>
<dbReference type="InterPro" id="IPR032675">
    <property type="entry name" value="LRR_dom_sf"/>
</dbReference>
<dbReference type="GO" id="GO:0016020">
    <property type="term" value="C:membrane"/>
    <property type="evidence" value="ECO:0007669"/>
    <property type="project" value="UniProtKB-SubCell"/>
</dbReference>
<keyword evidence="3" id="KW-0812">Transmembrane</keyword>
<sequence length="686" mass="76259">MRWGGRREWRRQWRLVSLFRWDQRGRSPVFGGWRYRASERQTSPGEFGLVEPVRFQHHRKAPANPRRVTMPSCPNRAAPYTLPRHPADRVHLVLLTAPTFTGPRRPSQSQPRPHNAKTPRFPTISARNQPGQKKKKQHAADEMRLHLALLAALLTLAAAAQPPFRGYYYLLDCGAAASTTDSRGLEWLPDGGYVTGGEPHQLPDQGLLDPALATRRDFPHEPGKKFCYELPVDRNRRYLLRPTFFYGASSPPPPVFDLIVDGTFWTAVNTTDDVLAGSASYYEAVFGASGRNMSFCLGVNPDYTSASPFINALQVIQLHDSVYNATNFTASAMGLIARTKFGSTDDVERYPNDTFNRYWQPFPDSKHAVSSTHNVTSADFWNLPPPGVFNTALVAEQDSPLVLQWPPIPLQNDSYYVALYFADTVSESSRTFNVYINDYSFYEGLIVTSAGLSVFATQWNLSGLTRVILAPVSGLPPLINAGEVFGLFPLGGYTFPRDARALEAIKRSLQNIPDDWNGDPCMPHGYAWTGVTCDKGQIPRVISLNFSSMGLSGYLSSDIARLTALTDISFANNSLSGPIPNLSNLRNLTRLHLQDNKLNGTVPQTLGIITSLRELFLQNNELDGAVPLNLLLNQGLTYQNQNQEDRAHWACQPMEGSGEEKSVGPNGNIVASGCHRVETVQIIYFQ</sequence>
<dbReference type="Gramene" id="OMERI01G19320.1">
    <property type="protein sequence ID" value="OMERI01G19320.1"/>
    <property type="gene ID" value="OMERI01G19320"/>
</dbReference>
<feature type="region of interest" description="Disordered" evidence="8">
    <location>
        <begin position="99"/>
        <end position="140"/>
    </location>
</feature>
<comment type="subcellular location">
    <subcellularLocation>
        <location evidence="1">Membrane</location>
        <topology evidence="1">Single-pass membrane protein</topology>
    </subcellularLocation>
</comment>
<evidence type="ECO:0008006" key="13">
    <source>
        <dbReference type="Google" id="ProtNLM"/>
    </source>
</evidence>
<evidence type="ECO:0000256" key="6">
    <source>
        <dbReference type="ARBA" id="ARBA00022989"/>
    </source>
</evidence>
<keyword evidence="4" id="KW-0732">Signal</keyword>
<keyword evidence="5" id="KW-0677">Repeat</keyword>
<dbReference type="Gene3D" id="3.80.10.10">
    <property type="entry name" value="Ribonuclease Inhibitor"/>
    <property type="match status" value="1"/>
</dbReference>
<reference evidence="11" key="1">
    <citation type="submission" date="2015-04" db="UniProtKB">
        <authorList>
            <consortium name="EnsemblPlants"/>
        </authorList>
    </citation>
    <scope>IDENTIFICATION</scope>
</reference>
<dbReference type="Pfam" id="PF12819">
    <property type="entry name" value="Malectin_like"/>
    <property type="match status" value="1"/>
</dbReference>